<feature type="transmembrane region" description="Helical" evidence="1">
    <location>
        <begin position="356"/>
        <end position="376"/>
    </location>
</feature>
<feature type="transmembrane region" description="Helical" evidence="1">
    <location>
        <begin position="305"/>
        <end position="322"/>
    </location>
</feature>
<keyword evidence="1" id="KW-0812">Transmembrane</keyword>
<feature type="transmembrane region" description="Helical" evidence="1">
    <location>
        <begin position="97"/>
        <end position="118"/>
    </location>
</feature>
<dbReference type="AlphaFoldDB" id="A0A2S5GWJ7"/>
<proteinExistence type="predicted"/>
<accession>A0A2S5GWJ7</accession>
<keyword evidence="1" id="KW-1133">Transmembrane helix</keyword>
<feature type="transmembrane region" description="Helical" evidence="1">
    <location>
        <begin position="147"/>
        <end position="165"/>
    </location>
</feature>
<feature type="transmembrane region" description="Helical" evidence="1">
    <location>
        <begin position="177"/>
        <end position="197"/>
    </location>
</feature>
<gene>
    <name evidence="2" type="ORF">C4E15_04650</name>
</gene>
<sequence length="384" mass="43069">MNIADKGWISPENNWITSFWPPGFLLVEAGLIKLISLDTPYFVYTLQLLACAAWAGVLGKFNKVLRTFVAVPFAWLLPLLLFVPSVARSFLLEPGRVIYGETFSIAFFFLGVLCALQASAVAQPRKLAIAAGVSIGLAAYFRSQFELFVLGLTFWLLVAWLWSLVRAKHRPAKSRWMGIALTVVISAHVVMAPWRIYHQVTMGSPKWVYTETLSFSTSVMSREHLLSQGGEFIIEGGGGLTCRIDPTTCGRLEEAPQLFVRTLLSHPLEWHAIKFGIIGNYFYASQQDMGRATTQATGWDTVTNIFFLIAIIVALLAGVALARRRSMYAPVLNWANATIVSAYYLIFMVHQYEVRYFYFGKLYATLIALIGLTLLFTQRKHKTN</sequence>
<comment type="caution">
    <text evidence="2">The sequence shown here is derived from an EMBL/GenBank/DDBJ whole genome shotgun (WGS) entry which is preliminary data.</text>
</comment>
<evidence type="ECO:0000313" key="2">
    <source>
        <dbReference type="EMBL" id="PPA77324.1"/>
    </source>
</evidence>
<feature type="transmembrane region" description="Helical" evidence="1">
    <location>
        <begin position="68"/>
        <end position="91"/>
    </location>
</feature>
<name>A0A2S5GWJ7_9BURK</name>
<reference evidence="2 3" key="1">
    <citation type="submission" date="2018-02" db="EMBL/GenBank/DDBJ databases">
        <title>Draft Genome of Achromobacter spanius stain 6.</title>
        <authorList>
            <person name="Gunasekera T.S."/>
            <person name="Radwan O."/>
            <person name="Ruiz O.N."/>
        </authorList>
    </citation>
    <scope>NUCLEOTIDE SEQUENCE [LARGE SCALE GENOMIC DNA]</scope>
    <source>
        <strain evidence="2 3">6</strain>
    </source>
</reference>
<dbReference type="Proteomes" id="UP000239990">
    <property type="component" value="Unassembled WGS sequence"/>
</dbReference>
<protein>
    <submittedName>
        <fullName evidence="2">Uncharacterized protein</fullName>
    </submittedName>
</protein>
<evidence type="ECO:0000256" key="1">
    <source>
        <dbReference type="SAM" id="Phobius"/>
    </source>
</evidence>
<dbReference type="EMBL" id="PREU01000002">
    <property type="protein sequence ID" value="PPA77324.1"/>
    <property type="molecule type" value="Genomic_DNA"/>
</dbReference>
<keyword evidence="1" id="KW-0472">Membrane</keyword>
<feature type="transmembrane region" description="Helical" evidence="1">
    <location>
        <begin position="331"/>
        <end position="350"/>
    </location>
</feature>
<organism evidence="2 3">
    <name type="scientific">Achromobacter spanius</name>
    <dbReference type="NCBI Taxonomy" id="217203"/>
    <lineage>
        <taxon>Bacteria</taxon>
        <taxon>Pseudomonadati</taxon>
        <taxon>Pseudomonadota</taxon>
        <taxon>Betaproteobacteria</taxon>
        <taxon>Burkholderiales</taxon>
        <taxon>Alcaligenaceae</taxon>
        <taxon>Achromobacter</taxon>
    </lineage>
</organism>
<evidence type="ECO:0000313" key="3">
    <source>
        <dbReference type="Proteomes" id="UP000239990"/>
    </source>
</evidence>
<feature type="transmembrane region" description="Helical" evidence="1">
    <location>
        <begin position="41"/>
        <end position="61"/>
    </location>
</feature>